<dbReference type="EMBL" id="DSAC01000111">
    <property type="protein sequence ID" value="HHO74738.1"/>
    <property type="molecule type" value="Genomic_DNA"/>
</dbReference>
<sequence length="171" mass="19468">MNFLNLISIYATAKKRWFLLSFLDGMELKVFGGIQGTPFEGHEAVVPEDWTELLELLGKSQLVIISYPHSVPTGVGFSPLEIAYMGCALMADYRATLPGFFIPDEEVITYLPLDRAEIEEKVLFYLENPEKALEIGARARQKVFERYTFEDRADFLYDLFSNILANAQQAQ</sequence>
<dbReference type="Gene3D" id="3.40.50.2000">
    <property type="entry name" value="Glycogen Phosphorylase B"/>
    <property type="match status" value="1"/>
</dbReference>
<protein>
    <submittedName>
        <fullName evidence="2">Glycosyltransferase family 1 protein</fullName>
    </submittedName>
</protein>
<feature type="domain" description="Spore protein YkvP/CgeB glycosyl transferase-like" evidence="1">
    <location>
        <begin position="18"/>
        <end position="156"/>
    </location>
</feature>
<evidence type="ECO:0000259" key="1">
    <source>
        <dbReference type="Pfam" id="PF13524"/>
    </source>
</evidence>
<comment type="caution">
    <text evidence="2">The sequence shown here is derived from an EMBL/GenBank/DDBJ whole genome shotgun (WGS) entry which is preliminary data.</text>
</comment>
<dbReference type="AlphaFoldDB" id="A0A7C5X544"/>
<gene>
    <name evidence="2" type="ORF">ENN04_08965</name>
</gene>
<reference evidence="2" key="1">
    <citation type="journal article" date="2020" name="mSystems">
        <title>Genome- and Community-Level Interaction Insights into Carbon Utilization and Element Cycling Functions of Hydrothermarchaeota in Hydrothermal Sediment.</title>
        <authorList>
            <person name="Zhou Z."/>
            <person name="Liu Y."/>
            <person name="Xu W."/>
            <person name="Pan J."/>
            <person name="Luo Z.H."/>
            <person name="Li M."/>
        </authorList>
    </citation>
    <scope>NUCLEOTIDE SEQUENCE [LARGE SCALE GENOMIC DNA]</scope>
    <source>
        <strain evidence="2">SpSt-114</strain>
    </source>
</reference>
<evidence type="ECO:0000313" key="2">
    <source>
        <dbReference type="EMBL" id="HHO74738.1"/>
    </source>
</evidence>
<dbReference type="GO" id="GO:0016740">
    <property type="term" value="F:transferase activity"/>
    <property type="evidence" value="ECO:0007669"/>
    <property type="project" value="UniProtKB-KW"/>
</dbReference>
<proteinExistence type="predicted"/>
<dbReference type="SUPFAM" id="SSF53756">
    <property type="entry name" value="UDP-Glycosyltransferase/glycogen phosphorylase"/>
    <property type="match status" value="1"/>
</dbReference>
<accession>A0A7C5X544</accession>
<organism evidence="2">
    <name type="scientific">Thermocrinis ruber</name>
    <dbReference type="NCBI Taxonomy" id="75906"/>
    <lineage>
        <taxon>Bacteria</taxon>
        <taxon>Pseudomonadati</taxon>
        <taxon>Aquificota</taxon>
        <taxon>Aquificia</taxon>
        <taxon>Aquificales</taxon>
        <taxon>Aquificaceae</taxon>
        <taxon>Thermocrinis</taxon>
    </lineage>
</organism>
<name>A0A7C5X544_9AQUI</name>
<dbReference type="InterPro" id="IPR055259">
    <property type="entry name" value="YkvP/CgeB_Glyco_trans-like"/>
</dbReference>
<keyword evidence="2" id="KW-0808">Transferase</keyword>
<dbReference type="Pfam" id="PF13524">
    <property type="entry name" value="Glyco_trans_1_2"/>
    <property type="match status" value="1"/>
</dbReference>